<reference evidence="2 3" key="1">
    <citation type="submission" date="2019-02" db="EMBL/GenBank/DDBJ databases">
        <title>Genomic Encyclopedia of Archaeal and Bacterial Type Strains, Phase II (KMG-II): from individual species to whole genera.</title>
        <authorList>
            <person name="Goeker M."/>
        </authorList>
    </citation>
    <scope>NUCLEOTIDE SEQUENCE [LARGE SCALE GENOMIC DNA]</scope>
    <source>
        <strain evidence="2 3">DSM 18101</strain>
    </source>
</reference>
<sequence>MTARLQPLANQTEDAPVADPVFDEPNQPLMTDGVEESGDVGVHDPVHLRRSDPDCQRVQCIMLSASGSESVRKSQEVCFVDCVEYLRYGALNDLILQCGDPQRALPPIGFRNVSPP</sequence>
<evidence type="ECO:0000313" key="3">
    <source>
        <dbReference type="Proteomes" id="UP000292958"/>
    </source>
</evidence>
<accession>A0A4Q7YQ53</accession>
<comment type="caution">
    <text evidence="2">The sequence shown here is derived from an EMBL/GenBank/DDBJ whole genome shotgun (WGS) entry which is preliminary data.</text>
</comment>
<gene>
    <name evidence="2" type="ORF">BDD14_0289</name>
</gene>
<evidence type="ECO:0000313" key="2">
    <source>
        <dbReference type="EMBL" id="RZU38971.1"/>
    </source>
</evidence>
<dbReference type="EMBL" id="SHKW01000001">
    <property type="protein sequence ID" value="RZU38971.1"/>
    <property type="molecule type" value="Genomic_DNA"/>
</dbReference>
<name>A0A4Q7YQ53_9BACT</name>
<organism evidence="2 3">
    <name type="scientific">Edaphobacter modestus</name>
    <dbReference type="NCBI Taxonomy" id="388466"/>
    <lineage>
        <taxon>Bacteria</taxon>
        <taxon>Pseudomonadati</taxon>
        <taxon>Acidobacteriota</taxon>
        <taxon>Terriglobia</taxon>
        <taxon>Terriglobales</taxon>
        <taxon>Acidobacteriaceae</taxon>
        <taxon>Edaphobacter</taxon>
    </lineage>
</organism>
<evidence type="ECO:0000256" key="1">
    <source>
        <dbReference type="SAM" id="MobiDB-lite"/>
    </source>
</evidence>
<dbReference type="AlphaFoldDB" id="A0A4Q7YQ53"/>
<keyword evidence="3" id="KW-1185">Reference proteome</keyword>
<feature type="region of interest" description="Disordered" evidence="1">
    <location>
        <begin position="1"/>
        <end position="48"/>
    </location>
</feature>
<proteinExistence type="predicted"/>
<dbReference type="Proteomes" id="UP000292958">
    <property type="component" value="Unassembled WGS sequence"/>
</dbReference>
<protein>
    <submittedName>
        <fullName evidence="2">Uncharacterized protein</fullName>
    </submittedName>
</protein>